<feature type="domain" description="F-box" evidence="1">
    <location>
        <begin position="8"/>
        <end position="58"/>
    </location>
</feature>
<dbReference type="Proteomes" id="UP000663823">
    <property type="component" value="Unassembled WGS sequence"/>
</dbReference>
<evidence type="ECO:0000313" key="4">
    <source>
        <dbReference type="Proteomes" id="UP000663882"/>
    </source>
</evidence>
<organism evidence="2 4">
    <name type="scientific">Rotaria sordida</name>
    <dbReference type="NCBI Taxonomy" id="392033"/>
    <lineage>
        <taxon>Eukaryota</taxon>
        <taxon>Metazoa</taxon>
        <taxon>Spiralia</taxon>
        <taxon>Gnathifera</taxon>
        <taxon>Rotifera</taxon>
        <taxon>Eurotatoria</taxon>
        <taxon>Bdelloidea</taxon>
        <taxon>Philodinida</taxon>
        <taxon>Philodinidae</taxon>
        <taxon>Rotaria</taxon>
    </lineage>
</organism>
<dbReference type="EMBL" id="CAJOAX010005012">
    <property type="protein sequence ID" value="CAF3931296.1"/>
    <property type="molecule type" value="Genomic_DNA"/>
</dbReference>
<dbReference type="EMBL" id="CAJNOO010001047">
    <property type="protein sequence ID" value="CAF1085896.1"/>
    <property type="molecule type" value="Genomic_DNA"/>
</dbReference>
<evidence type="ECO:0000259" key="1">
    <source>
        <dbReference type="PROSITE" id="PS50181"/>
    </source>
</evidence>
<comment type="caution">
    <text evidence="2">The sequence shown here is derived from an EMBL/GenBank/DDBJ whole genome shotgun (WGS) entry which is preliminary data.</text>
</comment>
<sequence>MSNNNTAVTHLLSLPNELFPYLFNYLSSSEILKAFLELSENNVRLASLIMPYLCYINLSHESNFWLSTRLPKFNEIIHSICATTRQLAYLRDLPSLQILTIVEINSTDELIIGLQSLSIRLSQLDSIKLNFCLQHDIYHLHNNFDIPLKNFDLSLRCSFLPTESLISSLRHLTICVNTIRDLFQLGQQLPMIESLFVNVYGSSAESHSSLQEFNSFIACSPYLKRIALYSQEIIPPKFWRLYPIEFEYFEIFIRGCSSSLEYLTLDLILQNQTKTLLVDGDRLEQGVIAFLPHLKRFEFYIEFEIDVKCIAKYQSSFTSELWRQRCIVINYPVTAMLPVSGTINMIVFSLTHTSTIFEELSIVSSQIVDWNSNICSTIHRNLLILNTVRSITISPMSRDAILTLDLFRWMITSFPRLRCLKLTRKNNMEWQLEDETISYPIFDTVRILYFHGQFSCQLIRRFLFMCPRLKYLNVSRKALLKQIITEPELNNDSYLKNIYQQILQIELSGSGDYVDFKGQLRDFFPRAYFL</sequence>
<protein>
    <recommendedName>
        <fullName evidence="1">F-box domain-containing protein</fullName>
    </recommendedName>
</protein>
<dbReference type="OrthoDB" id="10007938at2759"/>
<dbReference type="PROSITE" id="PS50181">
    <property type="entry name" value="FBOX"/>
    <property type="match status" value="1"/>
</dbReference>
<accession>A0A814N5P6</accession>
<name>A0A814N5P6_9BILA</name>
<gene>
    <name evidence="3" type="ORF">OTI717_LOCUS25360</name>
    <name evidence="2" type="ORF">RFH988_LOCUS18540</name>
</gene>
<dbReference type="Proteomes" id="UP000663882">
    <property type="component" value="Unassembled WGS sequence"/>
</dbReference>
<dbReference type="InterPro" id="IPR001810">
    <property type="entry name" value="F-box_dom"/>
</dbReference>
<dbReference type="AlphaFoldDB" id="A0A814N5P6"/>
<evidence type="ECO:0000313" key="3">
    <source>
        <dbReference type="EMBL" id="CAF3931296.1"/>
    </source>
</evidence>
<reference evidence="2" key="1">
    <citation type="submission" date="2021-02" db="EMBL/GenBank/DDBJ databases">
        <authorList>
            <person name="Nowell W R."/>
        </authorList>
    </citation>
    <scope>NUCLEOTIDE SEQUENCE</scope>
</reference>
<evidence type="ECO:0000313" key="2">
    <source>
        <dbReference type="EMBL" id="CAF1085896.1"/>
    </source>
</evidence>
<proteinExistence type="predicted"/>